<keyword evidence="2" id="KW-0614">Plasmid</keyword>
<dbReference type="InterPro" id="IPR047937">
    <property type="entry name" value="Eex_IncN-like"/>
</dbReference>
<evidence type="ECO:0000313" key="2">
    <source>
        <dbReference type="EMBL" id="QDC40193.1"/>
    </source>
</evidence>
<protein>
    <recommendedName>
        <fullName evidence="4">EexN family lipoprotein</fullName>
    </recommendedName>
</protein>
<dbReference type="EMBL" id="CP041018">
    <property type="protein sequence ID" value="QDC40193.1"/>
    <property type="molecule type" value="Genomic_DNA"/>
</dbReference>
<feature type="signal peptide" evidence="1">
    <location>
        <begin position="1"/>
        <end position="18"/>
    </location>
</feature>
<gene>
    <name evidence="2" type="ORF">FIL70_23815</name>
</gene>
<accession>A0A5B8CND6</accession>
<evidence type="ECO:0008006" key="4">
    <source>
        <dbReference type="Google" id="ProtNLM"/>
    </source>
</evidence>
<keyword evidence="1" id="KW-0732">Signal</keyword>
<dbReference type="AlphaFoldDB" id="A0A5B8CND6"/>
<name>A0A5B8CND6_SPHSA</name>
<dbReference type="KEGG" id="sufl:FIL70_23815"/>
<organism evidence="2 3">
    <name type="scientific">Sphingobium fuliginis ATCC 27551</name>
    <dbReference type="NCBI Taxonomy" id="1208342"/>
    <lineage>
        <taxon>Bacteria</taxon>
        <taxon>Pseudomonadati</taxon>
        <taxon>Pseudomonadota</taxon>
        <taxon>Alphaproteobacteria</taxon>
        <taxon>Sphingomonadales</taxon>
        <taxon>Sphingomonadaceae</taxon>
        <taxon>Sphingobium</taxon>
    </lineage>
</organism>
<dbReference type="PROSITE" id="PS51257">
    <property type="entry name" value="PROKAR_LIPOPROTEIN"/>
    <property type="match status" value="1"/>
</dbReference>
<proteinExistence type="predicted"/>
<evidence type="ECO:0000313" key="3">
    <source>
        <dbReference type="Proteomes" id="UP000311469"/>
    </source>
</evidence>
<dbReference type="Proteomes" id="UP000311469">
    <property type="component" value="Plasmid pSF1"/>
</dbReference>
<reference evidence="2 3" key="1">
    <citation type="submission" date="2019-06" db="EMBL/GenBank/DDBJ databases">
        <title>Genome organization and adaptive potential of archetypical organophosphate degarding Sphingobium fuliginis ATCC 27551.</title>
        <authorList>
            <person name="Sarwar A."/>
            <person name="Parthasarathy S."/>
            <person name="Singh C."/>
            <person name="Siddavattam D."/>
        </authorList>
    </citation>
    <scope>NUCLEOTIDE SEQUENCE [LARGE SCALE GENOMIC DNA]</scope>
    <source>
        <strain evidence="2 3">ATCC 27551</strain>
        <plasmid evidence="3">psf1</plasmid>
    </source>
</reference>
<geneLocation type="plasmid" evidence="3">
    <name>psf1</name>
</geneLocation>
<sequence>MMKLAGPAALVATLLLCACDVTKGKDELANSPQEMSRILEACSNGTHIDPQECSNAKSVENSRNLEQSLGR</sequence>
<evidence type="ECO:0000256" key="1">
    <source>
        <dbReference type="SAM" id="SignalP"/>
    </source>
</evidence>
<dbReference type="NCBIfam" id="NF033894">
    <property type="entry name" value="Eex_IncN"/>
    <property type="match status" value="1"/>
</dbReference>
<feature type="chain" id="PRO_5023111748" description="EexN family lipoprotein" evidence="1">
    <location>
        <begin position="19"/>
        <end position="71"/>
    </location>
</feature>